<evidence type="ECO:0000256" key="1">
    <source>
        <dbReference type="ARBA" id="ARBA00022741"/>
    </source>
</evidence>
<organism evidence="3 4">
    <name type="scientific">Ambispora leptoticha</name>
    <dbReference type="NCBI Taxonomy" id="144679"/>
    <lineage>
        <taxon>Eukaryota</taxon>
        <taxon>Fungi</taxon>
        <taxon>Fungi incertae sedis</taxon>
        <taxon>Mucoromycota</taxon>
        <taxon>Glomeromycotina</taxon>
        <taxon>Glomeromycetes</taxon>
        <taxon>Archaeosporales</taxon>
        <taxon>Ambisporaceae</taxon>
        <taxon>Ambispora</taxon>
    </lineage>
</organism>
<dbReference type="GO" id="GO:0005524">
    <property type="term" value="F:ATP binding"/>
    <property type="evidence" value="ECO:0007669"/>
    <property type="project" value="UniProtKB-KW"/>
</dbReference>
<dbReference type="OrthoDB" id="2963168at2759"/>
<evidence type="ECO:0000313" key="3">
    <source>
        <dbReference type="EMBL" id="CAG8622581.1"/>
    </source>
</evidence>
<reference evidence="3" key="1">
    <citation type="submission" date="2021-06" db="EMBL/GenBank/DDBJ databases">
        <authorList>
            <person name="Kallberg Y."/>
            <person name="Tangrot J."/>
            <person name="Rosling A."/>
        </authorList>
    </citation>
    <scope>NUCLEOTIDE SEQUENCE</scope>
    <source>
        <strain evidence="3">FL130A</strain>
    </source>
</reference>
<evidence type="ECO:0000313" key="4">
    <source>
        <dbReference type="Proteomes" id="UP000789508"/>
    </source>
</evidence>
<name>A0A9N9D0N0_9GLOM</name>
<dbReference type="Proteomes" id="UP000789508">
    <property type="component" value="Unassembled WGS sequence"/>
</dbReference>
<evidence type="ECO:0000256" key="2">
    <source>
        <dbReference type="ARBA" id="ARBA00022840"/>
    </source>
</evidence>
<keyword evidence="4" id="KW-1185">Reference proteome</keyword>
<sequence length="558" mass="63391">MRKKSDIRVVVGIDFGTTYSGFALASVANPDTIETNEAWPGIRGQLKTNTVLAYDEELNVVKWGNPALSEKPSKKRPSSSSDKKLQKPVELFKLHFSNLDKNEKPPLLPGLDYQKAVADYLCEMGKLIKKTLETRWPGLDFYKHVRVVVTVPAEYNEYAKGTMRTCIYKAGLLDTLNSDKLEFTTEPEAAAIYCIRVLKEYSLKANDAFMIVDCGGGTTDLTTRKFTAAGRLEEMTENSGEYCGSTFVDREFLKFLARKLGVGAIAKLREHHYSQLQYLLQEFCLSVKLRFDGERETFQTHDLDLEDVCPTIKKYVVGEALKTMEDAEWLIELDFDTVKEFFDKVLVRILKLIKLQLMKTEYPCSAIFLVGGFAQSPYLLKRVREEFNSKVSYIAVPIEPIASIVRGAVYYGLDMDIVRTRVLKRTYGIDITRNWNEDDPINRRVSGSVIDVFQPLAIRGSKVEVNQKFTCILHPSFPEQSIISFPIYTTDRDSAKYCDEDGMKMIGKLTAELPDMHLGKDRPIEFSLTFGKIEILATARNLISGQVYETSFDLEYLD</sequence>
<dbReference type="InterPro" id="IPR013126">
    <property type="entry name" value="Hsp_70_fam"/>
</dbReference>
<dbReference type="AlphaFoldDB" id="A0A9N9D0N0"/>
<dbReference type="PRINTS" id="PR00301">
    <property type="entry name" value="HEATSHOCK70"/>
</dbReference>
<dbReference type="Pfam" id="PF00012">
    <property type="entry name" value="HSP70"/>
    <property type="match status" value="1"/>
</dbReference>
<gene>
    <name evidence="3" type="ORF">ALEPTO_LOCUS9028</name>
</gene>
<dbReference type="InterPro" id="IPR043129">
    <property type="entry name" value="ATPase_NBD"/>
</dbReference>
<dbReference type="EMBL" id="CAJVPS010006178">
    <property type="protein sequence ID" value="CAG8622581.1"/>
    <property type="molecule type" value="Genomic_DNA"/>
</dbReference>
<accession>A0A9N9D0N0</accession>
<proteinExistence type="predicted"/>
<dbReference type="PANTHER" id="PTHR14187:SF5">
    <property type="entry name" value="HEAT SHOCK 70 KDA PROTEIN 12A"/>
    <property type="match status" value="1"/>
</dbReference>
<dbReference type="SUPFAM" id="SSF53067">
    <property type="entry name" value="Actin-like ATPase domain"/>
    <property type="match status" value="2"/>
</dbReference>
<keyword evidence="2" id="KW-0067">ATP-binding</keyword>
<dbReference type="PANTHER" id="PTHR14187">
    <property type="entry name" value="ALPHA KINASE/ELONGATION FACTOR 2 KINASE"/>
    <property type="match status" value="1"/>
</dbReference>
<protein>
    <submittedName>
        <fullName evidence="3">2440_t:CDS:1</fullName>
    </submittedName>
</protein>
<dbReference type="Gene3D" id="3.30.420.40">
    <property type="match status" value="2"/>
</dbReference>
<dbReference type="GO" id="GO:0140662">
    <property type="term" value="F:ATP-dependent protein folding chaperone"/>
    <property type="evidence" value="ECO:0007669"/>
    <property type="project" value="InterPro"/>
</dbReference>
<comment type="caution">
    <text evidence="3">The sequence shown here is derived from an EMBL/GenBank/DDBJ whole genome shotgun (WGS) entry which is preliminary data.</text>
</comment>
<keyword evidence="1" id="KW-0547">Nucleotide-binding</keyword>
<dbReference type="Gene3D" id="3.90.640.10">
    <property type="entry name" value="Actin, Chain A, domain 4"/>
    <property type="match status" value="1"/>
</dbReference>